<dbReference type="GO" id="GO:0003972">
    <property type="term" value="F:RNA ligase (ATP) activity"/>
    <property type="evidence" value="ECO:0007669"/>
    <property type="project" value="TreeGrafter"/>
</dbReference>
<dbReference type="GO" id="GO:0170057">
    <property type="term" value="F:RNA ligase (GTP) activity"/>
    <property type="evidence" value="ECO:0007669"/>
    <property type="project" value="UniProtKB-EC"/>
</dbReference>
<feature type="binding site" evidence="11">
    <location>
        <begin position="380"/>
        <end position="383"/>
    </location>
    <ligand>
        <name>GMP</name>
        <dbReference type="ChEBI" id="CHEBI:58115"/>
    </ligand>
</feature>
<protein>
    <recommendedName>
        <fullName evidence="13">tRNA-splicing ligase RtcB</fullName>
        <ecNumber evidence="13">6.5.1.-</ecNumber>
    </recommendedName>
</protein>
<evidence type="ECO:0000256" key="2">
    <source>
        <dbReference type="ARBA" id="ARBA00022598"/>
    </source>
</evidence>
<evidence type="ECO:0000256" key="10">
    <source>
        <dbReference type="PIRSR" id="PIRSR601233-1"/>
    </source>
</evidence>
<comment type="subunit">
    <text evidence="13">Monomer.</text>
</comment>
<dbReference type="FunFam" id="3.90.1860.10:FF:000001">
    <property type="entry name" value="tRNA-splicing ligase RtcB homolog"/>
    <property type="match status" value="1"/>
</dbReference>
<evidence type="ECO:0000256" key="12">
    <source>
        <dbReference type="PIRSR" id="PIRSR601233-3"/>
    </source>
</evidence>
<dbReference type="PANTHER" id="PTHR11118:SF1">
    <property type="entry name" value="RNA-SPLICING LIGASE RTCB HOMOLOG"/>
    <property type="match status" value="1"/>
</dbReference>
<sequence>MGASIFKKIDDYRWMIPKDYKPGMRVPGIIYSKEKMLPKIVEDGAHEQVANAAFLPGIVKASLAMPDIHYGYGLPIGGVVATDINKDGVITPGGVGFDINCGVRMLKTDLTLDDIEDKLEELVETIFHIVPSGVGSEGDISLSKQDFLRACKKGAVWAVEEGYGEAEDLERIESSGYIPTADPSMVSKKAFERGKDQLGTLGSGNHFLEIQVVDQIFNAKLAEKIGLFEGQITVMIHTGSRGFGHQICTDYLQVMEAAVRKYGINIPDRQLACAPYNSKEGQDYLAAMACGANYAWANRQIIAHLVRKAFEKVFGVPYSRLGIKTVYDVAHNIVKIERHVIDGKEMLLAVHRKGATRAFPPEHPELPAVYKETGQPVIIPGDMGRASYVLCGTEKAMEETFGSTCHGAGRVLSRNKAKKIAKGKDIVSEMKRKGIIVRSSSKRTLYEEIPEAYKDVSEVVDVVHKAGIAKLVAKMKPLGVVKG</sequence>
<keyword evidence="3 12" id="KW-0479">Metal-binding</keyword>
<reference evidence="15" key="1">
    <citation type="journal article" date="2018" name="Science">
        <title>A primordial and reversible TCA cycle in a facultatively chemolithoautotrophic thermophile.</title>
        <authorList>
            <person name="Nunoura T."/>
            <person name="Chikaraishi Y."/>
            <person name="Izaki R."/>
            <person name="Suwa T."/>
            <person name="Sato T."/>
            <person name="Harada T."/>
            <person name="Mori K."/>
            <person name="Kato Y."/>
            <person name="Miyazaki M."/>
            <person name="Shimamura S."/>
            <person name="Yanagawa K."/>
            <person name="Shuto A."/>
            <person name="Ohkouchi N."/>
            <person name="Fujita N."/>
            <person name="Takaki Y."/>
            <person name="Atomi H."/>
            <person name="Takai K."/>
        </authorList>
    </citation>
    <scope>NUCLEOTIDE SEQUENCE [LARGE SCALE GENOMIC DNA]</scope>
    <source>
        <strain evidence="15">DSM 17441 / JCM 13301 / NBRC 103674 / ABI70S6</strain>
    </source>
</reference>
<feature type="active site" description="GMP-histidine intermediate" evidence="10">
    <location>
        <position position="406"/>
    </location>
</feature>
<keyword evidence="5" id="KW-0692">RNA repair</keyword>
<dbReference type="PATRIC" id="fig|1298851.3.peg.1388"/>
<dbReference type="SUPFAM" id="SSF103365">
    <property type="entry name" value="Hypothetical protein PH1602"/>
    <property type="match status" value="1"/>
</dbReference>
<dbReference type="Gene3D" id="3.90.1860.10">
    <property type="entry name" value="tRNA-splicing ligase RtcB"/>
    <property type="match status" value="1"/>
</dbReference>
<feature type="binding site" evidence="12">
    <location>
        <position position="331"/>
    </location>
    <ligand>
        <name>Mn(2+)</name>
        <dbReference type="ChEBI" id="CHEBI:29035"/>
        <label>2</label>
    </ligand>
</feature>
<keyword evidence="15" id="KW-1185">Reference proteome</keyword>
<dbReference type="EC" id="6.5.1.-" evidence="13"/>
<dbReference type="Pfam" id="PF01139">
    <property type="entry name" value="RtcB"/>
    <property type="match status" value="1"/>
</dbReference>
<evidence type="ECO:0000256" key="1">
    <source>
        <dbReference type="ARBA" id="ARBA00008071"/>
    </source>
</evidence>
<keyword evidence="2 13" id="KW-0436">Ligase</keyword>
<evidence type="ECO:0000256" key="8">
    <source>
        <dbReference type="ARBA" id="ARBA00047746"/>
    </source>
</evidence>
<comment type="similarity">
    <text evidence="1 13">Belongs to the RtcB family.</text>
</comment>
<evidence type="ECO:0000256" key="9">
    <source>
        <dbReference type="ARBA" id="ARBA00049514"/>
    </source>
</evidence>
<dbReference type="GO" id="GO:0046872">
    <property type="term" value="F:metal ion binding"/>
    <property type="evidence" value="ECO:0007669"/>
    <property type="project" value="UniProtKB-UniRule"/>
</dbReference>
<dbReference type="GO" id="GO:0006396">
    <property type="term" value="P:RNA processing"/>
    <property type="evidence" value="ECO:0007669"/>
    <property type="project" value="InterPro"/>
</dbReference>
<keyword evidence="4 11" id="KW-0547">Nucleotide-binding</keyword>
<evidence type="ECO:0000256" key="6">
    <source>
        <dbReference type="ARBA" id="ARBA00023134"/>
    </source>
</evidence>
<proteinExistence type="inferred from homology"/>
<comment type="cofactor">
    <cofactor evidence="12 13">
        <name>Mn(2+)</name>
        <dbReference type="ChEBI" id="CHEBI:29035"/>
    </cofactor>
    <text evidence="12 13">Binds 2 manganese ions per subunit.</text>
</comment>
<evidence type="ECO:0000256" key="13">
    <source>
        <dbReference type="RuleBase" id="RU371113"/>
    </source>
</evidence>
<dbReference type="RefSeq" id="WP_068550093.1">
    <property type="nucleotide sequence ID" value="NZ_AP013035.1"/>
</dbReference>
<evidence type="ECO:0000256" key="4">
    <source>
        <dbReference type="ARBA" id="ARBA00022741"/>
    </source>
</evidence>
<dbReference type="PROSITE" id="PS01288">
    <property type="entry name" value="UPF0027"/>
    <property type="match status" value="1"/>
</dbReference>
<feature type="binding site" evidence="12">
    <location>
        <position position="98"/>
    </location>
    <ligand>
        <name>Mn(2+)</name>
        <dbReference type="ChEBI" id="CHEBI:29035"/>
        <label>1</label>
    </ligand>
</feature>
<feature type="binding site" evidence="12">
    <location>
        <position position="237"/>
    </location>
    <ligand>
        <name>Mn(2+)</name>
        <dbReference type="ChEBI" id="CHEBI:29035"/>
        <label>2</label>
    </ligand>
</feature>
<keyword evidence="7 12" id="KW-0464">Manganese</keyword>
<dbReference type="OrthoDB" id="9802323at2"/>
<evidence type="ECO:0000256" key="7">
    <source>
        <dbReference type="ARBA" id="ARBA00023211"/>
    </source>
</evidence>
<organism evidence="14 15">
    <name type="scientific">Thermosulfidibacter takaii (strain DSM 17441 / JCM 13301 / NBRC 103674 / ABI70S6)</name>
    <dbReference type="NCBI Taxonomy" id="1298851"/>
    <lineage>
        <taxon>Bacteria</taxon>
        <taxon>Pseudomonadati</taxon>
        <taxon>Thermosulfidibacterota</taxon>
        <taxon>Thermosulfidibacteria</taxon>
        <taxon>Thermosulfidibacterales</taxon>
        <taxon>Thermosulfidibacteraceae</taxon>
    </lineage>
</organism>
<feature type="binding site" evidence="11">
    <location>
        <begin position="205"/>
        <end position="209"/>
    </location>
    <ligand>
        <name>GMP</name>
        <dbReference type="ChEBI" id="CHEBI:58115"/>
    </ligand>
</feature>
<comment type="catalytic activity">
    <reaction evidence="9">
        <text>a 3'-end 2',3'-cyclophospho-ribonucleotide-RNA + a 5'-end dephospho-ribonucleoside-RNA + GTP + H2O = a ribonucleotidyl-ribonucleotide-RNA + GMP + diphosphate + H(+)</text>
        <dbReference type="Rhea" id="RHEA:68080"/>
        <dbReference type="Rhea" id="RHEA-COMP:10464"/>
        <dbReference type="Rhea" id="RHEA-COMP:13936"/>
        <dbReference type="Rhea" id="RHEA-COMP:17355"/>
        <dbReference type="ChEBI" id="CHEBI:15377"/>
        <dbReference type="ChEBI" id="CHEBI:15378"/>
        <dbReference type="ChEBI" id="CHEBI:33019"/>
        <dbReference type="ChEBI" id="CHEBI:37565"/>
        <dbReference type="ChEBI" id="CHEBI:58115"/>
        <dbReference type="ChEBI" id="CHEBI:83064"/>
        <dbReference type="ChEBI" id="CHEBI:138284"/>
        <dbReference type="ChEBI" id="CHEBI:173118"/>
        <dbReference type="EC" id="6.5.1.8"/>
    </reaction>
</comment>
<feature type="binding site" evidence="11">
    <location>
        <begin position="331"/>
        <end position="332"/>
    </location>
    <ligand>
        <name>GMP</name>
        <dbReference type="ChEBI" id="CHEBI:58115"/>
    </ligand>
</feature>
<keyword evidence="6 11" id="KW-0342">GTP-binding</keyword>
<dbReference type="EMBL" id="AP013035">
    <property type="protein sequence ID" value="BAT72100.1"/>
    <property type="molecule type" value="Genomic_DNA"/>
</dbReference>
<dbReference type="PANTHER" id="PTHR11118">
    <property type="entry name" value="RNA-SPLICING LIGASE RTCB HOMOLOG"/>
    <property type="match status" value="1"/>
</dbReference>
<dbReference type="Proteomes" id="UP000063234">
    <property type="component" value="Chromosome"/>
</dbReference>
<evidence type="ECO:0000313" key="14">
    <source>
        <dbReference type="EMBL" id="BAT72100.1"/>
    </source>
</evidence>
<feature type="binding site" evidence="12">
    <location>
        <position position="206"/>
    </location>
    <ligand>
        <name>Mn(2+)</name>
        <dbReference type="ChEBI" id="CHEBI:29035"/>
        <label>1</label>
    </ligand>
</feature>
<dbReference type="GO" id="GO:0042245">
    <property type="term" value="P:RNA repair"/>
    <property type="evidence" value="ECO:0007669"/>
    <property type="project" value="UniProtKB-KW"/>
</dbReference>
<dbReference type="KEGG" id="ttk:TST_1313"/>
<evidence type="ECO:0000256" key="3">
    <source>
        <dbReference type="ARBA" id="ARBA00022723"/>
    </source>
</evidence>
<dbReference type="InterPro" id="IPR001233">
    <property type="entry name" value="RtcB"/>
</dbReference>
<feature type="binding site" evidence="11">
    <location>
        <begin position="406"/>
        <end position="409"/>
    </location>
    <ligand>
        <name>GMP</name>
        <dbReference type="ChEBI" id="CHEBI:58115"/>
    </ligand>
</feature>
<evidence type="ECO:0000313" key="15">
    <source>
        <dbReference type="Proteomes" id="UP000063234"/>
    </source>
</evidence>
<dbReference type="AlphaFoldDB" id="A0A0S3QUT6"/>
<evidence type="ECO:0000256" key="5">
    <source>
        <dbReference type="ARBA" id="ARBA00022800"/>
    </source>
</evidence>
<feature type="binding site" evidence="11">
    <location>
        <position position="482"/>
    </location>
    <ligand>
        <name>GMP</name>
        <dbReference type="ChEBI" id="CHEBI:58115"/>
    </ligand>
</feature>
<dbReference type="InterPro" id="IPR036025">
    <property type="entry name" value="RtcB-like_sf"/>
</dbReference>
<dbReference type="STRING" id="1298851.TST_1313"/>
<gene>
    <name evidence="13 14" type="primary">rtcB</name>
    <name evidence="14" type="ORF">TST_1313</name>
</gene>
<dbReference type="GO" id="GO:0005525">
    <property type="term" value="F:GTP binding"/>
    <property type="evidence" value="ECO:0007669"/>
    <property type="project" value="UniProtKB-KW"/>
</dbReference>
<comment type="catalytic activity">
    <reaction evidence="8">
        <text>a 3'-end 3'-phospho-ribonucleotide-RNA + a 5'-end dephospho-ribonucleoside-RNA + GTP = a ribonucleotidyl-ribonucleotide-RNA + GMP + diphosphate</text>
        <dbReference type="Rhea" id="RHEA:68076"/>
        <dbReference type="Rhea" id="RHEA-COMP:10463"/>
        <dbReference type="Rhea" id="RHEA-COMP:13936"/>
        <dbReference type="Rhea" id="RHEA-COMP:17355"/>
        <dbReference type="ChEBI" id="CHEBI:33019"/>
        <dbReference type="ChEBI" id="CHEBI:37565"/>
        <dbReference type="ChEBI" id="CHEBI:58115"/>
        <dbReference type="ChEBI" id="CHEBI:83062"/>
        <dbReference type="ChEBI" id="CHEBI:138284"/>
        <dbReference type="ChEBI" id="CHEBI:173118"/>
        <dbReference type="EC" id="6.5.1.8"/>
    </reaction>
</comment>
<feature type="binding site" evidence="11">
    <location>
        <position position="387"/>
    </location>
    <ligand>
        <name>GMP</name>
        <dbReference type="ChEBI" id="CHEBI:58115"/>
    </ligand>
</feature>
<evidence type="ECO:0000256" key="11">
    <source>
        <dbReference type="PIRSR" id="PIRSR601233-2"/>
    </source>
</evidence>
<accession>A0A0S3QUT6</accession>
<name>A0A0S3QUT6_THET7</name>